<evidence type="ECO:0000256" key="9">
    <source>
        <dbReference type="ARBA" id="ARBA00048731"/>
    </source>
</evidence>
<dbReference type="InterPro" id="IPR045865">
    <property type="entry name" value="ACT-like_dom_sf"/>
</dbReference>
<reference evidence="12" key="1">
    <citation type="journal article" date="2020" name="mSystems">
        <title>Genome- and Community-Level Interaction Insights into Carbon Utilization and Element Cycling Functions of Hydrothermarchaeota in Hydrothermal Sediment.</title>
        <authorList>
            <person name="Zhou Z."/>
            <person name="Liu Y."/>
            <person name="Xu W."/>
            <person name="Pan J."/>
            <person name="Luo Z.H."/>
            <person name="Li M."/>
        </authorList>
    </citation>
    <scope>NUCLEOTIDE SEQUENCE [LARGE SCALE GENOMIC DNA]</scope>
    <source>
        <strain evidence="12">SpSt-81</strain>
    </source>
</reference>
<dbReference type="PROSITE" id="PS00671">
    <property type="entry name" value="D_2_HYDROXYACID_DH_3"/>
    <property type="match status" value="1"/>
</dbReference>
<comment type="catalytic activity">
    <reaction evidence="9 10">
        <text>(2R)-3-phosphoglycerate + NAD(+) = 3-phosphooxypyruvate + NADH + H(+)</text>
        <dbReference type="Rhea" id="RHEA:12641"/>
        <dbReference type="ChEBI" id="CHEBI:15378"/>
        <dbReference type="ChEBI" id="CHEBI:18110"/>
        <dbReference type="ChEBI" id="CHEBI:57540"/>
        <dbReference type="ChEBI" id="CHEBI:57945"/>
        <dbReference type="ChEBI" id="CHEBI:58272"/>
        <dbReference type="EC" id="1.1.1.95"/>
    </reaction>
</comment>
<accession>A0A7C3MJ35</accession>
<organism evidence="12">
    <name type="scientific">Dictyoglomus thermophilum</name>
    <dbReference type="NCBI Taxonomy" id="14"/>
    <lineage>
        <taxon>Bacteria</taxon>
        <taxon>Pseudomonadati</taxon>
        <taxon>Dictyoglomota</taxon>
        <taxon>Dictyoglomia</taxon>
        <taxon>Dictyoglomales</taxon>
        <taxon>Dictyoglomaceae</taxon>
        <taxon>Dictyoglomus</taxon>
    </lineage>
</organism>
<dbReference type="InterPro" id="IPR036291">
    <property type="entry name" value="NAD(P)-bd_dom_sf"/>
</dbReference>
<dbReference type="InterPro" id="IPR029009">
    <property type="entry name" value="ASB_dom_sf"/>
</dbReference>
<comment type="pathway">
    <text evidence="2 10">Amino-acid biosynthesis; L-serine biosynthesis; L-serine from 3-phospho-D-glycerate: step 1/3.</text>
</comment>
<evidence type="ECO:0000256" key="3">
    <source>
        <dbReference type="ARBA" id="ARBA00005854"/>
    </source>
</evidence>
<dbReference type="InterPro" id="IPR006236">
    <property type="entry name" value="PGDH"/>
</dbReference>
<sequence>MERYKVLVSDPLAEAGLNKLREYFDVDYKPGLPKEELLNIIGDYVALVVRSETKVTKEVIERAKNLKVIGRAGVGVDNIDVEEATRKGILVINAPEGNTIAACEHTIGLMLAISRKIPHAFWLLKQGKWERKSFIGNELYGKTLGLVGLGRIGSEVAKRAKSFRMRIIAYDPFISLEKAKELEVELTDDLYYLLREADYVSLHLPLTQETKNLIGKKELESMKPTAYLINCARGGLVDESALYEVLKDKKIAGAALDVFKSEPIEPDNPLLTLDNVVLTPHLGASTQEAQEKVALIVAEDIIRFFKGEVVTHAVNLPIQVSPEILPFIRLGEKLGKLLAQVVNANPEELEIQICGELANKIETSLASAVVKGFLEPILGEEVNLINALPMAKDRKLKIKEVRTEETDTYRTSLKLRLKTEKGFIELSGTVSRGQERLLKIQDYYLDLALAPYLLIAFHIDKPGIIGQVGTILGENQINIAAMQVGRKEIGKDAVMVLVIDNPVSEEVLNKIKRLENIIDVYYVCI</sequence>
<dbReference type="InterPro" id="IPR045626">
    <property type="entry name" value="PGDH_ASB_dom"/>
</dbReference>
<dbReference type="Pfam" id="PF00389">
    <property type="entry name" value="2-Hacid_dh"/>
    <property type="match status" value="1"/>
</dbReference>
<dbReference type="SUPFAM" id="SSF51735">
    <property type="entry name" value="NAD(P)-binding Rossmann-fold domains"/>
    <property type="match status" value="1"/>
</dbReference>
<keyword evidence="6 10" id="KW-0520">NAD</keyword>
<dbReference type="Gene3D" id="3.30.70.260">
    <property type="match status" value="1"/>
</dbReference>
<dbReference type="Pfam" id="PF01842">
    <property type="entry name" value="ACT"/>
    <property type="match status" value="1"/>
</dbReference>
<dbReference type="NCBIfam" id="TIGR01327">
    <property type="entry name" value="PGDH"/>
    <property type="match status" value="1"/>
</dbReference>
<keyword evidence="5 10" id="KW-0560">Oxidoreductase</keyword>
<evidence type="ECO:0000256" key="1">
    <source>
        <dbReference type="ARBA" id="ARBA00003800"/>
    </source>
</evidence>
<evidence type="ECO:0000256" key="2">
    <source>
        <dbReference type="ARBA" id="ARBA00005216"/>
    </source>
</evidence>
<comment type="similarity">
    <text evidence="3 10">Belongs to the D-isomer specific 2-hydroxyacid dehydrogenase family.</text>
</comment>
<evidence type="ECO:0000259" key="11">
    <source>
        <dbReference type="PROSITE" id="PS51671"/>
    </source>
</evidence>
<dbReference type="UniPathway" id="UPA00135">
    <property type="reaction ID" value="UER00196"/>
</dbReference>
<dbReference type="InterPro" id="IPR006140">
    <property type="entry name" value="D-isomer_DH_NAD-bd"/>
</dbReference>
<dbReference type="GO" id="GO:0051287">
    <property type="term" value="F:NAD binding"/>
    <property type="evidence" value="ECO:0007669"/>
    <property type="project" value="UniProtKB-UniRule"/>
</dbReference>
<dbReference type="CDD" id="cd12173">
    <property type="entry name" value="PGDH_4"/>
    <property type="match status" value="1"/>
</dbReference>
<dbReference type="GO" id="GO:0004617">
    <property type="term" value="F:phosphoglycerate dehydrogenase activity"/>
    <property type="evidence" value="ECO:0007669"/>
    <property type="project" value="UniProtKB-UniRule"/>
</dbReference>
<comment type="function">
    <text evidence="1">Catalyzes the reversible oxidation of 3-phospho-D-glycerate to 3-phosphonooxypyruvate, the first step of the phosphorylated L-serine biosynthesis pathway. Also catalyzes the reversible oxidation of 2-hydroxyglutarate to 2-oxoglutarate.</text>
</comment>
<dbReference type="SUPFAM" id="SSF52283">
    <property type="entry name" value="Formate/glycerate dehydrogenase catalytic domain-like"/>
    <property type="match status" value="1"/>
</dbReference>
<evidence type="ECO:0000256" key="4">
    <source>
        <dbReference type="ARBA" id="ARBA00021582"/>
    </source>
</evidence>
<evidence type="ECO:0000256" key="8">
    <source>
        <dbReference type="ARBA" id="ARBA00048126"/>
    </source>
</evidence>
<proteinExistence type="inferred from homology"/>
<dbReference type="CDD" id="cd04902">
    <property type="entry name" value="ACT_3PGDH-xct"/>
    <property type="match status" value="1"/>
</dbReference>
<dbReference type="EMBL" id="DTIN01000044">
    <property type="protein sequence ID" value="HFX14350.1"/>
    <property type="molecule type" value="Genomic_DNA"/>
</dbReference>
<gene>
    <name evidence="12" type="ORF">ENW00_09475</name>
</gene>
<dbReference type="Gene3D" id="3.30.1330.90">
    <property type="entry name" value="D-3-phosphoglycerate dehydrogenase, domain 3"/>
    <property type="match status" value="1"/>
</dbReference>
<name>A0A7C3MJ35_DICTH</name>
<keyword evidence="7 10" id="KW-0718">Serine biosynthesis</keyword>
<dbReference type="InterPro" id="IPR002912">
    <property type="entry name" value="ACT_dom"/>
</dbReference>
<dbReference type="SUPFAM" id="SSF143548">
    <property type="entry name" value="Serine metabolism enzymes domain"/>
    <property type="match status" value="1"/>
</dbReference>
<evidence type="ECO:0000256" key="7">
    <source>
        <dbReference type="ARBA" id="ARBA00023299"/>
    </source>
</evidence>
<dbReference type="InterPro" id="IPR050857">
    <property type="entry name" value="D-2-hydroxyacid_DH"/>
</dbReference>
<dbReference type="InterPro" id="IPR029753">
    <property type="entry name" value="D-isomer_DH_CS"/>
</dbReference>
<comment type="catalytic activity">
    <reaction evidence="8">
        <text>(R)-2-hydroxyglutarate + NAD(+) = 2-oxoglutarate + NADH + H(+)</text>
        <dbReference type="Rhea" id="RHEA:49612"/>
        <dbReference type="ChEBI" id="CHEBI:15378"/>
        <dbReference type="ChEBI" id="CHEBI:15801"/>
        <dbReference type="ChEBI" id="CHEBI:16810"/>
        <dbReference type="ChEBI" id="CHEBI:57540"/>
        <dbReference type="ChEBI" id="CHEBI:57945"/>
        <dbReference type="EC" id="1.1.1.399"/>
    </reaction>
</comment>
<dbReference type="FunFam" id="3.40.50.720:FF:000021">
    <property type="entry name" value="D-3-phosphoglycerate dehydrogenase"/>
    <property type="match status" value="1"/>
</dbReference>
<evidence type="ECO:0000256" key="6">
    <source>
        <dbReference type="ARBA" id="ARBA00023027"/>
    </source>
</evidence>
<evidence type="ECO:0000256" key="10">
    <source>
        <dbReference type="RuleBase" id="RU363003"/>
    </source>
</evidence>
<comment type="caution">
    <text evidence="12">The sequence shown here is derived from an EMBL/GenBank/DDBJ whole genome shotgun (WGS) entry which is preliminary data.</text>
</comment>
<feature type="domain" description="ACT" evidence="11">
    <location>
        <begin position="453"/>
        <end position="525"/>
    </location>
</feature>
<dbReference type="Gene3D" id="3.40.50.720">
    <property type="entry name" value="NAD(P)-binding Rossmann-like Domain"/>
    <property type="match status" value="2"/>
</dbReference>
<dbReference type="FunFam" id="3.30.70.260:FF:000008">
    <property type="entry name" value="D-3-phosphoglycerate dehydrogenase, chloroplastic"/>
    <property type="match status" value="1"/>
</dbReference>
<evidence type="ECO:0000256" key="5">
    <source>
        <dbReference type="ARBA" id="ARBA00023002"/>
    </source>
</evidence>
<dbReference type="Pfam" id="PF19304">
    <property type="entry name" value="PGDH_inter"/>
    <property type="match status" value="1"/>
</dbReference>
<dbReference type="AlphaFoldDB" id="A0A7C3MJ35"/>
<dbReference type="EC" id="1.1.1.95" evidence="10"/>
<evidence type="ECO:0000313" key="12">
    <source>
        <dbReference type="EMBL" id="HFX14350.1"/>
    </source>
</evidence>
<keyword evidence="10" id="KW-0028">Amino-acid biosynthesis</keyword>
<dbReference type="GO" id="GO:0006564">
    <property type="term" value="P:L-serine biosynthetic process"/>
    <property type="evidence" value="ECO:0007669"/>
    <property type="project" value="UniProtKB-UniRule"/>
</dbReference>
<dbReference type="PANTHER" id="PTHR42789:SF1">
    <property type="entry name" value="D-ISOMER SPECIFIC 2-HYDROXYACID DEHYDROGENASE FAMILY PROTEIN (AFU_ORTHOLOGUE AFUA_6G10090)"/>
    <property type="match status" value="1"/>
</dbReference>
<dbReference type="FunFam" id="3.30.1330.90:FF:000003">
    <property type="entry name" value="D-3-phosphoglycerate dehydrogenase"/>
    <property type="match status" value="1"/>
</dbReference>
<dbReference type="PROSITE" id="PS51671">
    <property type="entry name" value="ACT"/>
    <property type="match status" value="1"/>
</dbReference>
<dbReference type="Pfam" id="PF02826">
    <property type="entry name" value="2-Hacid_dh_C"/>
    <property type="match status" value="1"/>
</dbReference>
<dbReference type="InterPro" id="IPR006139">
    <property type="entry name" value="D-isomer_2_OHA_DH_cat_dom"/>
</dbReference>
<dbReference type="PANTHER" id="PTHR42789">
    <property type="entry name" value="D-ISOMER SPECIFIC 2-HYDROXYACID DEHYDROGENASE FAMILY PROTEIN (AFU_ORTHOLOGUE AFUA_6G10090)"/>
    <property type="match status" value="1"/>
</dbReference>
<dbReference type="SUPFAM" id="SSF55021">
    <property type="entry name" value="ACT-like"/>
    <property type="match status" value="1"/>
</dbReference>
<protein>
    <recommendedName>
        <fullName evidence="4 10">D-3-phosphoglycerate dehydrogenase</fullName>
        <ecNumber evidence="10">1.1.1.95</ecNumber>
    </recommendedName>
</protein>